<evidence type="ECO:0000313" key="9">
    <source>
        <dbReference type="EMBL" id="KJQ65582.1"/>
    </source>
</evidence>
<name>A0A0F2D3I0_STROR</name>
<keyword evidence="1" id="KW-0134">Cell wall</keyword>
<feature type="domain" description="Gram-positive cocci surface proteins LPxTG" evidence="7">
    <location>
        <begin position="501"/>
        <end position="531"/>
    </location>
</feature>
<feature type="domain" description="G5" evidence="8">
    <location>
        <begin position="48"/>
        <end position="128"/>
    </location>
</feature>
<feature type="domain" description="G5" evidence="8">
    <location>
        <begin position="293"/>
        <end position="373"/>
    </location>
</feature>
<evidence type="ECO:0000256" key="3">
    <source>
        <dbReference type="ARBA" id="ARBA00022729"/>
    </source>
</evidence>
<evidence type="ECO:0000259" key="8">
    <source>
        <dbReference type="PROSITE" id="PS51109"/>
    </source>
</evidence>
<dbReference type="Gene3D" id="2.20.230.10">
    <property type="entry name" value="Resuscitation-promoting factor rpfb"/>
    <property type="match status" value="6"/>
</dbReference>
<keyword evidence="3" id="KW-0732">Signal</keyword>
<feature type="region of interest" description="Disordered" evidence="5">
    <location>
        <begin position="466"/>
        <end position="502"/>
    </location>
</feature>
<feature type="domain" description="G5" evidence="8">
    <location>
        <begin position="1"/>
        <end position="48"/>
    </location>
</feature>
<feature type="transmembrane region" description="Helical" evidence="6">
    <location>
        <begin position="507"/>
        <end position="527"/>
    </location>
</feature>
<dbReference type="EC" id="3.4.24.-" evidence="9"/>
<feature type="compositionally biased region" description="Polar residues" evidence="5">
    <location>
        <begin position="466"/>
        <end position="486"/>
    </location>
</feature>
<keyword evidence="6" id="KW-0812">Transmembrane</keyword>
<keyword evidence="9" id="KW-0378">Hydrolase</keyword>
<proteinExistence type="predicted"/>
<dbReference type="PATRIC" id="fig|28037.209.peg.712"/>
<dbReference type="PROSITE" id="PS51109">
    <property type="entry name" value="G5"/>
    <property type="match status" value="6"/>
</dbReference>
<evidence type="ECO:0000259" key="7">
    <source>
        <dbReference type="PROSITE" id="PS50847"/>
    </source>
</evidence>
<evidence type="ECO:0000313" key="10">
    <source>
        <dbReference type="Proteomes" id="UP000033657"/>
    </source>
</evidence>
<dbReference type="EMBL" id="JYGM01000001">
    <property type="protein sequence ID" value="KJQ65582.1"/>
    <property type="molecule type" value="Genomic_DNA"/>
</dbReference>
<feature type="domain" description="G5" evidence="8">
    <location>
        <begin position="127"/>
        <end position="207"/>
    </location>
</feature>
<dbReference type="InterPro" id="IPR019931">
    <property type="entry name" value="LPXTG_anchor"/>
</dbReference>
<accession>A0A0F2D3I0</accession>
<feature type="domain" description="G5" evidence="8">
    <location>
        <begin position="385"/>
        <end position="465"/>
    </location>
</feature>
<keyword evidence="4" id="KW-0572">Peptidoglycan-anchor</keyword>
<evidence type="ECO:0000256" key="4">
    <source>
        <dbReference type="ARBA" id="ARBA00023088"/>
    </source>
</evidence>
<evidence type="ECO:0000256" key="2">
    <source>
        <dbReference type="ARBA" id="ARBA00022525"/>
    </source>
</evidence>
<dbReference type="AlphaFoldDB" id="A0A0F2D3I0"/>
<reference evidence="9 10" key="1">
    <citation type="submission" date="2015-02" db="EMBL/GenBank/DDBJ databases">
        <title>Evolution of amylase-binding proteins of oral streptococcal species.</title>
        <authorList>
            <person name="Haase E.M."/>
        </authorList>
    </citation>
    <scope>NUCLEOTIDE SEQUENCE [LARGE SCALE GENOMIC DNA]</scope>
    <source>
        <strain evidence="9 10">COL85/1862</strain>
    </source>
</reference>
<keyword evidence="6" id="KW-1133">Transmembrane helix</keyword>
<evidence type="ECO:0000256" key="5">
    <source>
        <dbReference type="SAM" id="MobiDB-lite"/>
    </source>
</evidence>
<protein>
    <submittedName>
        <fullName evidence="9">IgA-specific zinc metalloproteinase</fullName>
        <ecNumber evidence="9">3.4.24.-</ecNumber>
    </submittedName>
</protein>
<evidence type="ECO:0000256" key="6">
    <source>
        <dbReference type="SAM" id="Phobius"/>
    </source>
</evidence>
<comment type="caution">
    <text evidence="9">The sequence shown here is derived from an EMBL/GenBank/DDBJ whole genome shotgun (WGS) entry which is preliminary data.</text>
</comment>
<dbReference type="Pfam" id="PF00746">
    <property type="entry name" value="Gram_pos_anchor"/>
    <property type="match status" value="1"/>
</dbReference>
<dbReference type="Proteomes" id="UP000033657">
    <property type="component" value="Unassembled WGS sequence"/>
</dbReference>
<dbReference type="GO" id="GO:0016787">
    <property type="term" value="F:hydrolase activity"/>
    <property type="evidence" value="ECO:0007669"/>
    <property type="project" value="UniProtKB-KW"/>
</dbReference>
<gene>
    <name evidence="9" type="primary">zmpC_1</name>
    <name evidence="9" type="ORF">TZ87_00712</name>
</gene>
<dbReference type="Pfam" id="PF07501">
    <property type="entry name" value="G5"/>
    <property type="match status" value="6"/>
</dbReference>
<dbReference type="InterPro" id="IPR011098">
    <property type="entry name" value="G5_dom"/>
</dbReference>
<keyword evidence="2" id="KW-0964">Secreted</keyword>
<feature type="domain" description="G5" evidence="8">
    <location>
        <begin position="210"/>
        <end position="290"/>
    </location>
</feature>
<dbReference type="NCBIfam" id="TIGR01167">
    <property type="entry name" value="LPXTG_anchor"/>
    <property type="match status" value="1"/>
</dbReference>
<sequence>MKQAGVKGTKTITWDITLTDGKETARTKKSEKVTKEPVEEIIEVGTKKTGVETKETVTVEEKVAFKEEAKVDPALDKGQTRVEEGEEGIDEVTYEVTKVDGVEKSRKEVSRKTKKAAKNKITYTGSKAVVTTKEVTKTEEVAFQTREVENALLAEGVRRVKTAGQKGVRTIVETVTYTDGVETGREVKSNTITTPAVDEVVEVGTKKVVAPVVTTKEETKTEEVAFQTKEVTNPDLPEGSRQVKAAGKKGVRTIVETVTYTDGIETGRVEKSNTITTPAVDEIVEVGTKKVVAPVVTTKEETKTEEVAFQTKEVTNPDLPEGSRQVKTAGQKGVRTIVETVTYTDGIETGRVEKSNTITTPAVDEVVEVGTKKVVAPVVTTEVVVPVVTTKEETKTEDVAFQVKEVKNEDLPEGSRQVKAAGKKGVRTIVYTVTYTDGVETGRVEKSSTITTPAVDEIVEVGTKKVASTTTNGNKNDTATTGNQAESTKKEETASQDQQVLPSTGTASTSLLSMIGLFIAGLVGFVVRKKD</sequence>
<dbReference type="SMART" id="SM01208">
    <property type="entry name" value="G5"/>
    <property type="match status" value="6"/>
</dbReference>
<evidence type="ECO:0000256" key="1">
    <source>
        <dbReference type="ARBA" id="ARBA00022512"/>
    </source>
</evidence>
<organism evidence="9 10">
    <name type="scientific">Streptococcus oralis subsp. oralis</name>
    <dbReference type="NCBI Taxonomy" id="1891914"/>
    <lineage>
        <taxon>Bacteria</taxon>
        <taxon>Bacillati</taxon>
        <taxon>Bacillota</taxon>
        <taxon>Bacilli</taxon>
        <taxon>Lactobacillales</taxon>
        <taxon>Streptococcaceae</taxon>
        <taxon>Streptococcus</taxon>
    </lineage>
</organism>
<dbReference type="PROSITE" id="PS50847">
    <property type="entry name" value="GRAM_POS_ANCHORING"/>
    <property type="match status" value="1"/>
</dbReference>
<keyword evidence="6" id="KW-0472">Membrane</keyword>